<evidence type="ECO:0000313" key="1">
    <source>
        <dbReference type="EMBL" id="QDB01034.1"/>
    </source>
</evidence>
<organism evidence="1">
    <name type="scientific">Clostridium perfringens</name>
    <dbReference type="NCBI Taxonomy" id="1502"/>
    <lineage>
        <taxon>Bacteria</taxon>
        <taxon>Bacillati</taxon>
        <taxon>Bacillota</taxon>
        <taxon>Clostridia</taxon>
        <taxon>Eubacteriales</taxon>
        <taxon>Clostridiaceae</taxon>
        <taxon>Clostridium</taxon>
    </lineage>
</organism>
<sequence length="34" mass="4120">MKIKYNKKESILLEKYYKIVYIIICIIKISNLIS</sequence>
<name>A0A4Y5T3T5_CLOPF</name>
<accession>A0A4Y5T3T5</accession>
<dbReference type="AlphaFoldDB" id="A0A4Y5T3T5"/>
<dbReference type="EMBL" id="MK285058">
    <property type="protein sequence ID" value="QDB01034.1"/>
    <property type="molecule type" value="Genomic_DNA"/>
</dbReference>
<proteinExistence type="predicted"/>
<reference evidence="1" key="1">
    <citation type="journal article" date="2019" name="Pathogens">
        <title>In silico Identification of Novel Toxin Homologs and Associated Mobile Genetic Elements in Clostridium perfringens.</title>
        <authorList>
            <person name="Lacey J.A."/>
            <person name="Johanesen P.A."/>
            <person name="Lyras D."/>
            <person name="Moore R.J."/>
        </authorList>
    </citation>
    <scope>NUCLEOTIDE SEQUENCE</scope>
    <source>
        <strain evidence="1">NCTC3182</strain>
    </source>
</reference>
<protein>
    <submittedName>
        <fullName evidence="1">Uncharacterized protein</fullName>
    </submittedName>
</protein>